<name>A0A9N9Z6I7_9HYPO</name>
<organism evidence="2 3">
    <name type="scientific">Clonostachys solani</name>
    <dbReference type="NCBI Taxonomy" id="160281"/>
    <lineage>
        <taxon>Eukaryota</taxon>
        <taxon>Fungi</taxon>
        <taxon>Dikarya</taxon>
        <taxon>Ascomycota</taxon>
        <taxon>Pezizomycotina</taxon>
        <taxon>Sordariomycetes</taxon>
        <taxon>Hypocreomycetidae</taxon>
        <taxon>Hypocreales</taxon>
        <taxon>Bionectriaceae</taxon>
        <taxon>Clonostachys</taxon>
    </lineage>
</organism>
<keyword evidence="3" id="KW-1185">Reference proteome</keyword>
<evidence type="ECO:0000313" key="3">
    <source>
        <dbReference type="Proteomes" id="UP000775872"/>
    </source>
</evidence>
<dbReference type="Proteomes" id="UP000775872">
    <property type="component" value="Unassembled WGS sequence"/>
</dbReference>
<proteinExistence type="predicted"/>
<protein>
    <submittedName>
        <fullName evidence="2">Uncharacterized protein</fullName>
    </submittedName>
</protein>
<reference evidence="3" key="1">
    <citation type="submission" date="2019-06" db="EMBL/GenBank/DDBJ databases">
        <authorList>
            <person name="Broberg M."/>
        </authorList>
    </citation>
    <scope>NUCLEOTIDE SEQUENCE [LARGE SCALE GENOMIC DNA]</scope>
</reference>
<feature type="region of interest" description="Disordered" evidence="1">
    <location>
        <begin position="86"/>
        <end position="137"/>
    </location>
</feature>
<comment type="caution">
    <text evidence="2">The sequence shown here is derived from an EMBL/GenBank/DDBJ whole genome shotgun (WGS) entry which is preliminary data.</text>
</comment>
<sequence>MCTYKRFIFECKHVVWTGRVKQCTIGEDYQQRDIVHDCMIKEGHPLHSRRLLQDCERCVRLKKASDAFWVNIQECRDECTQVILSHPTNEGGKVDTKPMDEEDMEYGGEHDAESHQHSTPDSTTKVDQDSRETDNQDGWVYSLNGRLQTCGRDVERDIESLSLPDTENIEPQTLAEKDGSAVISFRVSEQFKSYIPQQQKTDSRLPEALPNMRNLGIPSDTKIQINQKSNTASDKDRETVRITSTLPTLRAIPKPKSMKVDVDNHHPGPTSRQSIPIARKPSVGKVMRLPQPTRAMSVGLNVPDRSLI</sequence>
<evidence type="ECO:0000313" key="2">
    <source>
        <dbReference type="EMBL" id="CAH0049998.1"/>
    </source>
</evidence>
<feature type="compositionally biased region" description="Basic and acidic residues" evidence="1">
    <location>
        <begin position="107"/>
        <end position="134"/>
    </location>
</feature>
<reference evidence="2 3" key="2">
    <citation type="submission" date="2021-10" db="EMBL/GenBank/DDBJ databases">
        <authorList>
            <person name="Piombo E."/>
        </authorList>
    </citation>
    <scope>NUCLEOTIDE SEQUENCE [LARGE SCALE GENOMIC DNA]</scope>
</reference>
<dbReference type="OrthoDB" id="5148455at2759"/>
<gene>
    <name evidence="2" type="ORF">CSOL1703_00001961</name>
</gene>
<dbReference type="AlphaFoldDB" id="A0A9N9Z6I7"/>
<dbReference type="EMBL" id="CABFOC020000035">
    <property type="protein sequence ID" value="CAH0049998.1"/>
    <property type="molecule type" value="Genomic_DNA"/>
</dbReference>
<accession>A0A9N9Z6I7</accession>
<evidence type="ECO:0000256" key="1">
    <source>
        <dbReference type="SAM" id="MobiDB-lite"/>
    </source>
</evidence>